<gene>
    <name evidence="2" type="ORF">QJS64_21790</name>
</gene>
<dbReference type="Proteomes" id="UP001239169">
    <property type="component" value="Plasmid unnamed6"/>
</dbReference>
<evidence type="ECO:0000256" key="1">
    <source>
        <dbReference type="SAM" id="Phobius"/>
    </source>
</evidence>
<keyword evidence="1" id="KW-0812">Transmembrane</keyword>
<protein>
    <submittedName>
        <fullName evidence="2">DUF1453 domain-containing protein</fullName>
    </submittedName>
</protein>
<organism evidence="2 3">
    <name type="scientific">Paraclostridium bifermentans</name>
    <name type="common">Clostridium bifermentans</name>
    <dbReference type="NCBI Taxonomy" id="1490"/>
    <lineage>
        <taxon>Bacteria</taxon>
        <taxon>Bacillati</taxon>
        <taxon>Bacillota</taxon>
        <taxon>Clostridia</taxon>
        <taxon>Peptostreptococcales</taxon>
        <taxon>Peptostreptococcaceae</taxon>
        <taxon>Paraclostridium</taxon>
    </lineage>
</organism>
<sequence>MQQTNVITILVKIIESTPLYVWGFLIFLIHRGIKMSKEVPVDIKKSFTIPVIFIVWGIYSIYTEFPNIMVNFLFYFVFIIIGTYIGFKLYKKFRKIYFKNNILYKSSCVLPLFTMIINFIVKYILNVVIAVNPDIVQNSIFTVVYSSTSGISTGLFFGNIFFTYLGMKKLLN</sequence>
<keyword evidence="1" id="KW-1133">Transmembrane helix</keyword>
<feature type="transmembrane region" description="Helical" evidence="1">
    <location>
        <begin position="143"/>
        <end position="165"/>
    </location>
</feature>
<proteinExistence type="predicted"/>
<keyword evidence="1" id="KW-0472">Membrane</keyword>
<keyword evidence="2" id="KW-0614">Plasmid</keyword>
<keyword evidence="3" id="KW-1185">Reference proteome</keyword>
<name>A0ABY8R884_PARBF</name>
<feature type="transmembrane region" description="Helical" evidence="1">
    <location>
        <begin position="41"/>
        <end position="62"/>
    </location>
</feature>
<feature type="transmembrane region" description="Helical" evidence="1">
    <location>
        <begin position="6"/>
        <end position="29"/>
    </location>
</feature>
<feature type="transmembrane region" description="Helical" evidence="1">
    <location>
        <begin position="68"/>
        <end position="87"/>
    </location>
</feature>
<evidence type="ECO:0000313" key="2">
    <source>
        <dbReference type="EMBL" id="WGX77764.1"/>
    </source>
</evidence>
<reference evidence="2 3" key="1">
    <citation type="submission" date="2023-04" db="EMBL/GenBank/DDBJ databases">
        <title>Bacteria Genome Submission.</title>
        <authorList>
            <person name="Isaac P."/>
        </authorList>
    </citation>
    <scope>NUCLEOTIDE SEQUENCE [LARGE SCALE GENOMIC DNA]</scope>
    <source>
        <strain evidence="2 3">SampleS7P1</strain>
        <plasmid evidence="2 3">unnamed6</plasmid>
    </source>
</reference>
<feature type="transmembrane region" description="Helical" evidence="1">
    <location>
        <begin position="108"/>
        <end position="131"/>
    </location>
</feature>
<geneLocation type="plasmid" evidence="2 3">
    <name>unnamed6</name>
</geneLocation>
<evidence type="ECO:0000313" key="3">
    <source>
        <dbReference type="Proteomes" id="UP001239169"/>
    </source>
</evidence>
<accession>A0ABY8R884</accession>
<dbReference type="EMBL" id="CP124691">
    <property type="protein sequence ID" value="WGX77764.1"/>
    <property type="molecule type" value="Genomic_DNA"/>
</dbReference>